<dbReference type="AlphaFoldDB" id="A0A7S3SXZ9"/>
<protein>
    <submittedName>
        <fullName evidence="3">Uncharacterized protein</fullName>
    </submittedName>
</protein>
<dbReference type="EMBL" id="HBIR01036892">
    <property type="protein sequence ID" value="CAE0568075.1"/>
    <property type="molecule type" value="Transcribed_RNA"/>
</dbReference>
<feature type="compositionally biased region" description="Basic and acidic residues" evidence="2">
    <location>
        <begin position="42"/>
        <end position="53"/>
    </location>
</feature>
<evidence type="ECO:0000313" key="3">
    <source>
        <dbReference type="EMBL" id="CAE0568075.1"/>
    </source>
</evidence>
<proteinExistence type="predicted"/>
<evidence type="ECO:0000256" key="2">
    <source>
        <dbReference type="SAM" id="MobiDB-lite"/>
    </source>
</evidence>
<feature type="region of interest" description="Disordered" evidence="2">
    <location>
        <begin position="440"/>
        <end position="465"/>
    </location>
</feature>
<name>A0A7S3SXZ9_EMIHU</name>
<gene>
    <name evidence="3" type="ORF">EHUX00137_LOCUS28789</name>
</gene>
<feature type="coiled-coil region" evidence="1">
    <location>
        <begin position="250"/>
        <end position="374"/>
    </location>
</feature>
<feature type="compositionally biased region" description="Low complexity" evidence="2">
    <location>
        <begin position="82"/>
        <end position="97"/>
    </location>
</feature>
<feature type="region of interest" description="Disordered" evidence="2">
    <location>
        <begin position="1"/>
        <end position="180"/>
    </location>
</feature>
<keyword evidence="1" id="KW-0175">Coiled coil</keyword>
<sequence length="465" mass="50425">MSASYTQAPPEHEPPAASEQHGPAVHEQPISDDDEPQSERASGTERLDPHAEESPEDVIADRQRRRREALGATQDHPTSLIGDAGTPGTGAARTGADPRPPLRITDVPAVIAGARPAATRRTATGTASVAVAMRRRPASASHPRSPAKGLQAAAHRGAAAGGRIRGQPVGSTRRGVEELAEQVEQTRRALAQAERDNRQLRAAAARSEAELRRAERSAEDAHPAAAALFESSGSVAAIGAGLPRADAHLLRNLKGQVRELRRQLQGKEAELAELAHSSKSTRLRELQVQARTYFGEVRRLQSLLEFARQEKEGAMAALQQQHDEEKAALRQRQRAIQSQGAALDEELGRWMDDNDQLRDLVQGLERRLKEARSGVADRDSKARERADREAWQSELERKLRAEHHAALKKQQEEWAVQVEGERKALEAERAKVRRLEAALKEQGGAAGSGAEGQAEKKGAGAEVSA</sequence>
<feature type="compositionally biased region" description="Low complexity" evidence="2">
    <location>
        <begin position="112"/>
        <end position="158"/>
    </location>
</feature>
<accession>A0A7S3SXZ9</accession>
<organism evidence="3">
    <name type="scientific">Emiliania huxleyi</name>
    <name type="common">Coccolithophore</name>
    <name type="synonym">Pontosphaera huxleyi</name>
    <dbReference type="NCBI Taxonomy" id="2903"/>
    <lineage>
        <taxon>Eukaryota</taxon>
        <taxon>Haptista</taxon>
        <taxon>Haptophyta</taxon>
        <taxon>Prymnesiophyceae</taxon>
        <taxon>Isochrysidales</taxon>
        <taxon>Noelaerhabdaceae</taxon>
        <taxon>Emiliania</taxon>
    </lineage>
</organism>
<evidence type="ECO:0000256" key="1">
    <source>
        <dbReference type="SAM" id="Coils"/>
    </source>
</evidence>
<reference evidence="3" key="1">
    <citation type="submission" date="2021-01" db="EMBL/GenBank/DDBJ databases">
        <authorList>
            <person name="Corre E."/>
            <person name="Pelletier E."/>
            <person name="Niang G."/>
            <person name="Scheremetjew M."/>
            <person name="Finn R."/>
            <person name="Kale V."/>
            <person name="Holt S."/>
            <person name="Cochrane G."/>
            <person name="Meng A."/>
            <person name="Brown T."/>
            <person name="Cohen L."/>
        </authorList>
    </citation>
    <scope>NUCLEOTIDE SEQUENCE</scope>
    <source>
        <strain evidence="3">379</strain>
    </source>
</reference>